<evidence type="ECO:0000259" key="19">
    <source>
        <dbReference type="PROSITE" id="PS50873"/>
    </source>
</evidence>
<name>A0AAV6KRK4_9ERIC</name>
<dbReference type="GO" id="GO:0140825">
    <property type="term" value="F:lactoperoxidase activity"/>
    <property type="evidence" value="ECO:0007669"/>
    <property type="project" value="UniProtKB-EC"/>
</dbReference>
<dbReference type="SUPFAM" id="SSF48113">
    <property type="entry name" value="Heme-dependent peroxidases"/>
    <property type="match status" value="2"/>
</dbReference>
<feature type="binding site" evidence="13">
    <location>
        <position position="115"/>
    </location>
    <ligand>
        <name>Ca(2+)</name>
        <dbReference type="ChEBI" id="CHEBI:29108"/>
        <label>1</label>
    </ligand>
</feature>
<comment type="caution">
    <text evidence="20">The sequence shown here is derived from an EMBL/GenBank/DDBJ whole genome shotgun (WGS) entry which is preliminary data.</text>
</comment>
<feature type="active site" description="Proton acceptor" evidence="11">
    <location>
        <position position="93"/>
    </location>
</feature>
<dbReference type="GO" id="GO:0046872">
    <property type="term" value="F:metal ion binding"/>
    <property type="evidence" value="ECO:0007669"/>
    <property type="project" value="UniProtKB-KW"/>
</dbReference>
<evidence type="ECO:0000256" key="6">
    <source>
        <dbReference type="ARBA" id="ARBA00022723"/>
    </source>
</evidence>
<dbReference type="PROSITE" id="PS50873">
    <property type="entry name" value="PEROXIDASE_4"/>
    <property type="match status" value="2"/>
</dbReference>
<dbReference type="Pfam" id="PF00141">
    <property type="entry name" value="peroxidase"/>
    <property type="match status" value="3"/>
</dbReference>
<feature type="signal peptide" evidence="18">
    <location>
        <begin position="1"/>
        <end position="19"/>
    </location>
</feature>
<feature type="binding site" evidence="13">
    <location>
        <position position="101"/>
    </location>
    <ligand>
        <name>Ca(2+)</name>
        <dbReference type="ChEBI" id="CHEBI:29108"/>
        <label>1</label>
    </ligand>
</feature>
<evidence type="ECO:0000256" key="5">
    <source>
        <dbReference type="ARBA" id="ARBA00022617"/>
    </source>
</evidence>
<dbReference type="CDD" id="cd00693">
    <property type="entry name" value="secretory_peroxidase"/>
    <property type="match status" value="2"/>
</dbReference>
<evidence type="ECO:0000256" key="15">
    <source>
        <dbReference type="PIRSR" id="PIRSR600823-5"/>
    </source>
</evidence>
<evidence type="ECO:0000256" key="18">
    <source>
        <dbReference type="SAM" id="SignalP"/>
    </source>
</evidence>
<dbReference type="InterPro" id="IPR033905">
    <property type="entry name" value="Secretory_peroxidase"/>
</dbReference>
<keyword evidence="7 13" id="KW-0106">Calcium</keyword>
<dbReference type="InterPro" id="IPR000823">
    <property type="entry name" value="Peroxidase_pln"/>
</dbReference>
<dbReference type="PRINTS" id="PR00461">
    <property type="entry name" value="PLPEROXIDASE"/>
</dbReference>
<evidence type="ECO:0000256" key="12">
    <source>
        <dbReference type="PIRSR" id="PIRSR600823-2"/>
    </source>
</evidence>
<keyword evidence="8" id="KW-0560">Oxidoreductase</keyword>
<dbReference type="Gene3D" id="1.10.420.10">
    <property type="entry name" value="Peroxidase, domain 2"/>
    <property type="match status" value="2"/>
</dbReference>
<reference evidence="20" key="1">
    <citation type="submission" date="2020-08" db="EMBL/GenBank/DDBJ databases">
        <title>Plant Genome Project.</title>
        <authorList>
            <person name="Zhang R.-G."/>
        </authorList>
    </citation>
    <scope>NUCLEOTIDE SEQUENCE</scope>
    <source>
        <strain evidence="20">WSP0</strain>
        <tissue evidence="20">Leaf</tissue>
    </source>
</reference>
<organism evidence="20 21">
    <name type="scientific">Rhododendron griersonianum</name>
    <dbReference type="NCBI Taxonomy" id="479676"/>
    <lineage>
        <taxon>Eukaryota</taxon>
        <taxon>Viridiplantae</taxon>
        <taxon>Streptophyta</taxon>
        <taxon>Embryophyta</taxon>
        <taxon>Tracheophyta</taxon>
        <taxon>Spermatophyta</taxon>
        <taxon>Magnoliopsida</taxon>
        <taxon>eudicotyledons</taxon>
        <taxon>Gunneridae</taxon>
        <taxon>Pentapetalae</taxon>
        <taxon>asterids</taxon>
        <taxon>Ericales</taxon>
        <taxon>Ericaceae</taxon>
        <taxon>Ericoideae</taxon>
        <taxon>Rhodoreae</taxon>
        <taxon>Rhododendron</taxon>
    </lineage>
</organism>
<keyword evidence="17" id="KW-0472">Membrane</keyword>
<dbReference type="Gene3D" id="1.10.520.10">
    <property type="match status" value="2"/>
</dbReference>
<protein>
    <recommendedName>
        <fullName evidence="3">peroxidase</fullName>
        <ecNumber evidence="3">1.11.1.7</ecNumber>
    </recommendedName>
</protein>
<feature type="disulfide bond" evidence="15">
    <location>
        <begin position="226"/>
        <end position="258"/>
    </location>
</feature>
<evidence type="ECO:0000256" key="16">
    <source>
        <dbReference type="RuleBase" id="RU004241"/>
    </source>
</evidence>
<feature type="chain" id="PRO_5043865516" description="peroxidase" evidence="18">
    <location>
        <begin position="20"/>
        <end position="784"/>
    </location>
</feature>
<evidence type="ECO:0000313" key="21">
    <source>
        <dbReference type="Proteomes" id="UP000823749"/>
    </source>
</evidence>
<accession>A0AAV6KRK4</accession>
<feature type="binding site" evidence="13">
    <location>
        <position position="97"/>
    </location>
    <ligand>
        <name>Ca(2+)</name>
        <dbReference type="ChEBI" id="CHEBI:29108"/>
        <label>1</label>
    </ligand>
</feature>
<evidence type="ECO:0000256" key="4">
    <source>
        <dbReference type="ARBA" id="ARBA00022559"/>
    </source>
</evidence>
<keyword evidence="9" id="KW-0408">Iron</keyword>
<feature type="binding site" evidence="13">
    <location>
        <position position="270"/>
    </location>
    <ligand>
        <name>Ca(2+)</name>
        <dbReference type="ChEBI" id="CHEBI:29108"/>
        <label>2</label>
    </ligand>
</feature>
<keyword evidence="17" id="KW-1133">Transmembrane helix</keyword>
<proteinExistence type="inferred from homology"/>
<evidence type="ECO:0000256" key="10">
    <source>
        <dbReference type="ARBA" id="ARBA00023157"/>
    </source>
</evidence>
<keyword evidence="4" id="KW-0575">Peroxidase</keyword>
<keyword evidence="18" id="KW-0732">Signal</keyword>
<dbReference type="PROSITE" id="PS00436">
    <property type="entry name" value="PEROXIDASE_2"/>
    <property type="match status" value="2"/>
</dbReference>
<feature type="binding site" evidence="13">
    <location>
        <position position="94"/>
    </location>
    <ligand>
        <name>Ca(2+)</name>
        <dbReference type="ChEBI" id="CHEBI:29108"/>
        <label>1</label>
    </ligand>
</feature>
<keyword evidence="5" id="KW-0349">Heme</keyword>
<evidence type="ECO:0000256" key="17">
    <source>
        <dbReference type="SAM" id="Phobius"/>
    </source>
</evidence>
<evidence type="ECO:0000256" key="13">
    <source>
        <dbReference type="PIRSR" id="PIRSR600823-3"/>
    </source>
</evidence>
<evidence type="ECO:0000256" key="2">
    <source>
        <dbReference type="ARBA" id="ARBA00001970"/>
    </source>
</evidence>
<feature type="binding site" evidence="12">
    <location>
        <position position="207"/>
    </location>
    <ligand>
        <name>substrate</name>
    </ligand>
</feature>
<feature type="binding site" evidence="13">
    <location>
        <position position="103"/>
    </location>
    <ligand>
        <name>Ca(2+)</name>
        <dbReference type="ChEBI" id="CHEBI:29108"/>
        <label>1</label>
    </ligand>
</feature>
<dbReference type="FunFam" id="1.10.520.10:FF:000001">
    <property type="entry name" value="Peroxidase"/>
    <property type="match status" value="1"/>
</dbReference>
<evidence type="ECO:0000256" key="1">
    <source>
        <dbReference type="ARBA" id="ARBA00000189"/>
    </source>
</evidence>
<dbReference type="PRINTS" id="PR00458">
    <property type="entry name" value="PEROXIDASE"/>
</dbReference>
<evidence type="ECO:0000256" key="14">
    <source>
        <dbReference type="PIRSR" id="PIRSR600823-4"/>
    </source>
</evidence>
<dbReference type="GO" id="GO:0042744">
    <property type="term" value="P:hydrogen peroxide catabolic process"/>
    <property type="evidence" value="ECO:0007669"/>
    <property type="project" value="InterPro"/>
</dbReference>
<dbReference type="GO" id="GO:0006979">
    <property type="term" value="P:response to oxidative stress"/>
    <property type="evidence" value="ECO:0007669"/>
    <property type="project" value="InterPro"/>
</dbReference>
<feature type="transmembrane region" description="Helical" evidence="17">
    <location>
        <begin position="725"/>
        <end position="746"/>
    </location>
</feature>
<gene>
    <name evidence="20" type="ORF">RHGRI_012460</name>
</gene>
<evidence type="ECO:0000256" key="7">
    <source>
        <dbReference type="ARBA" id="ARBA00022837"/>
    </source>
</evidence>
<dbReference type="PANTHER" id="PTHR31235">
    <property type="entry name" value="PEROXIDASE 25-RELATED"/>
    <property type="match status" value="1"/>
</dbReference>
<dbReference type="GO" id="GO:0020037">
    <property type="term" value="F:heme binding"/>
    <property type="evidence" value="ECO:0007669"/>
    <property type="project" value="InterPro"/>
</dbReference>
<evidence type="ECO:0000256" key="9">
    <source>
        <dbReference type="ARBA" id="ARBA00023004"/>
    </source>
</evidence>
<keyword evidence="10 15" id="KW-1015">Disulfide bond</keyword>
<dbReference type="AlphaFoldDB" id="A0AAV6KRK4"/>
<evidence type="ECO:0000256" key="11">
    <source>
        <dbReference type="PIRSR" id="PIRSR600823-1"/>
    </source>
</evidence>
<keyword evidence="6 13" id="KW-0479">Metal-binding</keyword>
<dbReference type="InterPro" id="IPR002016">
    <property type="entry name" value="Haem_peroxidase"/>
</dbReference>
<feature type="site" description="Transition state stabilizer" evidence="14">
    <location>
        <position position="89"/>
    </location>
</feature>
<feature type="domain" description="Plant heme peroxidase family profile" evidence="19">
    <location>
        <begin position="451"/>
        <end position="691"/>
    </location>
</feature>
<dbReference type="InterPro" id="IPR019794">
    <property type="entry name" value="Peroxidases_AS"/>
</dbReference>
<comment type="cofactor">
    <cofactor evidence="2">
        <name>heme b</name>
        <dbReference type="ChEBI" id="CHEBI:60344"/>
    </cofactor>
</comment>
<comment type="cofactor">
    <cofactor evidence="13">
        <name>Ca(2+)</name>
        <dbReference type="ChEBI" id="CHEBI:29108"/>
    </cofactor>
    <text evidence="13">Binds 2 calcium ions per subunit.</text>
</comment>
<dbReference type="EC" id="1.11.1.7" evidence="3"/>
<dbReference type="Proteomes" id="UP000823749">
    <property type="component" value="Chromosome 4"/>
</dbReference>
<keyword evidence="21" id="KW-1185">Reference proteome</keyword>
<feature type="binding site" evidence="13">
    <location>
        <position position="278"/>
    </location>
    <ligand>
        <name>Ca(2+)</name>
        <dbReference type="ChEBI" id="CHEBI:29108"/>
        <label>2</label>
    </ligand>
</feature>
<feature type="domain" description="Plant heme peroxidase family profile" evidence="19">
    <location>
        <begin position="52"/>
        <end position="378"/>
    </location>
</feature>
<evidence type="ECO:0000256" key="8">
    <source>
        <dbReference type="ARBA" id="ARBA00023002"/>
    </source>
</evidence>
<feature type="binding site" evidence="13">
    <location>
        <position position="99"/>
    </location>
    <ligand>
        <name>Ca(2+)</name>
        <dbReference type="ChEBI" id="CHEBI:29108"/>
        <label>1</label>
    </ligand>
</feature>
<comment type="similarity">
    <text evidence="16">Belongs to the peroxidase family.</text>
</comment>
<comment type="catalytic activity">
    <reaction evidence="1">
        <text>2 a phenolic donor + H2O2 = 2 a phenolic radical donor + 2 H2O</text>
        <dbReference type="Rhea" id="RHEA:56136"/>
        <dbReference type="ChEBI" id="CHEBI:15377"/>
        <dbReference type="ChEBI" id="CHEBI:16240"/>
        <dbReference type="ChEBI" id="CHEBI:139520"/>
        <dbReference type="ChEBI" id="CHEBI:139521"/>
        <dbReference type="EC" id="1.11.1.7"/>
    </reaction>
</comment>
<dbReference type="InterPro" id="IPR010255">
    <property type="entry name" value="Haem_peroxidase_sf"/>
</dbReference>
<evidence type="ECO:0000256" key="3">
    <source>
        <dbReference type="ARBA" id="ARBA00012313"/>
    </source>
</evidence>
<evidence type="ECO:0000313" key="20">
    <source>
        <dbReference type="EMBL" id="KAG5554909.1"/>
    </source>
</evidence>
<sequence>MMPKSLAFLLFFLIILTRAIIILCGGDEYDQQFFNAYDQHDHGLSIYGDGGQLKMGYYNQSCPSVETVVRNITWCNVAAKPFLAAKLLRLHFHDAFVRGNDASVLLDSTPTNKAEKDAFPNLSLSGYDVIDEIKAALEEKCYGTVSCADILAMAARDAVSFQSMINAINEMYDQYWKLQFQRPMWEVLTGRKDGKISLATDIRPNIPSPFSNFSTLLAQFSSKGHCSLIFNRLYNFTGKGDTDPSLNQDYAKTLRGLCPKNSPASSVDMDPHSSLSFDSHYFRILNQKKGLFQSDAALLTDQRSALLSQLMRIPRVFFDRFARSMMKMGAIGVLGDECSMVQQKKRTRTTAKGKENAPDRHPLQRNVGIVVRDEQNVNDIRINEAKQMSNKGKEKATYAMGNANEWIQPLRDKNIGIVIRDERDHNVIHVGNGNQNSRGLVALIRECEANGLRKNFYEKSCPQAEQLVRNLTWSKAQKNPSLGAKLLRMHFHDCFVRGCDASILLDTVGTTKSEKDTIPNLTLSGFDVIDDVKAKVEQVCPGVVSCADILALAARDSVSFPFKQPKWEVLTGRRDGRISLASDVAGNIPSPFSDFITLKKCPAKSSTTVEMDPRSSLTFDTHYFTILNQHKGLFQSDAALLTDKKSAEMVKQLQSPDDFFFEFNKSMEKMGAVELLTGKDGEIRKKCRVNGGRRREVAVVVPADDRHNLDLGRMPRYFVPFSDCFFAVFSSPFFSLLFLLTARFFLFSEQASNLISVTRFFTLLRRLNGSSSSLDYSVASPSAM</sequence>
<feature type="disulfide bond" evidence="15">
    <location>
        <begin position="62"/>
        <end position="141"/>
    </location>
</feature>
<dbReference type="EMBL" id="JACTNZ010000004">
    <property type="protein sequence ID" value="KAG5554909.1"/>
    <property type="molecule type" value="Genomic_DNA"/>
</dbReference>
<keyword evidence="17" id="KW-0812">Transmembrane</keyword>